<protein>
    <submittedName>
        <fullName evidence="1">Uncharacterized protein</fullName>
    </submittedName>
</protein>
<dbReference type="Proteomes" id="UP000593561">
    <property type="component" value="Unassembled WGS sequence"/>
</dbReference>
<dbReference type="PANTHER" id="PTHR47481:SF34">
    <property type="entry name" value="CCHC-TYPE DOMAIN-CONTAINING PROTEIN"/>
    <property type="match status" value="1"/>
</dbReference>
<accession>A0A7J8R4S3</accession>
<organism evidence="1 2">
    <name type="scientific">Gossypium davidsonii</name>
    <name type="common">Davidson's cotton</name>
    <name type="synonym">Gossypium klotzschianum subsp. davidsonii</name>
    <dbReference type="NCBI Taxonomy" id="34287"/>
    <lineage>
        <taxon>Eukaryota</taxon>
        <taxon>Viridiplantae</taxon>
        <taxon>Streptophyta</taxon>
        <taxon>Embryophyta</taxon>
        <taxon>Tracheophyta</taxon>
        <taxon>Spermatophyta</taxon>
        <taxon>Magnoliopsida</taxon>
        <taxon>eudicotyledons</taxon>
        <taxon>Gunneridae</taxon>
        <taxon>Pentapetalae</taxon>
        <taxon>rosids</taxon>
        <taxon>malvids</taxon>
        <taxon>Malvales</taxon>
        <taxon>Malvaceae</taxon>
        <taxon>Malvoideae</taxon>
        <taxon>Gossypium</taxon>
    </lineage>
</organism>
<gene>
    <name evidence="1" type="ORF">Godav_021016</name>
</gene>
<name>A0A7J8R4S3_GOSDV</name>
<dbReference type="AlphaFoldDB" id="A0A7J8R4S3"/>
<proteinExistence type="predicted"/>
<evidence type="ECO:0000313" key="2">
    <source>
        <dbReference type="Proteomes" id="UP000593561"/>
    </source>
</evidence>
<comment type="caution">
    <text evidence="1">The sequence shown here is derived from an EMBL/GenBank/DDBJ whole genome shotgun (WGS) entry which is preliminary data.</text>
</comment>
<dbReference type="EMBL" id="JABFAC010000003">
    <property type="protein sequence ID" value="MBA0608839.1"/>
    <property type="molecule type" value="Genomic_DNA"/>
</dbReference>
<evidence type="ECO:0000313" key="1">
    <source>
        <dbReference type="EMBL" id="MBA0608839.1"/>
    </source>
</evidence>
<sequence length="207" mass="22754">MRDYLSQIKEGCDTLATCSSPISAIEHNSAILNGLPHDHDFFVAVITSSHEPYTFDRVASILMDVESRFQEPFHFPMSINTTQVTSPSLINIDSTLRLKLPTSSLFGFSSPFSSQAYFSGSVTPTHFVPRPCFLYLNRGRAPPPLPSSFTSHSTDASHFDTLIDSHDLHTNGETSSQEPPPNLSITHNDSLKGTCPSNNLLENVSIL</sequence>
<dbReference type="PANTHER" id="PTHR47481">
    <property type="match status" value="1"/>
</dbReference>
<reference evidence="1 2" key="1">
    <citation type="journal article" date="2019" name="Genome Biol. Evol.">
        <title>Insights into the evolution of the New World diploid cottons (Gossypium, subgenus Houzingenia) based on genome sequencing.</title>
        <authorList>
            <person name="Grover C.E."/>
            <person name="Arick M.A. 2nd"/>
            <person name="Thrash A."/>
            <person name="Conover J.L."/>
            <person name="Sanders W.S."/>
            <person name="Peterson D.G."/>
            <person name="Frelichowski J.E."/>
            <person name="Scheffler J.A."/>
            <person name="Scheffler B.E."/>
            <person name="Wendel J.F."/>
        </authorList>
    </citation>
    <scope>NUCLEOTIDE SEQUENCE [LARGE SCALE GENOMIC DNA]</scope>
    <source>
        <strain evidence="1">27</strain>
        <tissue evidence="1">Leaf</tissue>
    </source>
</reference>
<keyword evidence="2" id="KW-1185">Reference proteome</keyword>